<protein>
    <submittedName>
        <fullName evidence="5">LuxR C-terminal-related transcriptional regulator</fullName>
    </submittedName>
</protein>
<dbReference type="SMART" id="SM00421">
    <property type="entry name" value="HTH_LUXR"/>
    <property type="match status" value="1"/>
</dbReference>
<evidence type="ECO:0000313" key="6">
    <source>
        <dbReference type="Proteomes" id="UP001065549"/>
    </source>
</evidence>
<keyword evidence="3" id="KW-0804">Transcription</keyword>
<proteinExistence type="predicted"/>
<dbReference type="PANTHER" id="PTHR44688:SF16">
    <property type="entry name" value="DNA-BINDING TRANSCRIPTIONAL ACTIVATOR DEVR_DOSR"/>
    <property type="match status" value="1"/>
</dbReference>
<comment type="caution">
    <text evidence="5">The sequence shown here is derived from an EMBL/GenBank/DDBJ whole genome shotgun (WGS) entry which is preliminary data.</text>
</comment>
<dbReference type="EMBL" id="JAOSHN010000003">
    <property type="protein sequence ID" value="MCU7378171.1"/>
    <property type="molecule type" value="Genomic_DNA"/>
</dbReference>
<dbReference type="RefSeq" id="WP_253019768.1">
    <property type="nucleotide sequence ID" value="NZ_JAJAGH010000008.1"/>
</dbReference>
<dbReference type="InterPro" id="IPR029016">
    <property type="entry name" value="GAF-like_dom_sf"/>
</dbReference>
<dbReference type="SUPFAM" id="SSF46894">
    <property type="entry name" value="C-terminal effector domain of the bipartite response regulators"/>
    <property type="match status" value="1"/>
</dbReference>
<dbReference type="InterPro" id="IPR036388">
    <property type="entry name" value="WH-like_DNA-bd_sf"/>
</dbReference>
<evidence type="ECO:0000259" key="4">
    <source>
        <dbReference type="PROSITE" id="PS50043"/>
    </source>
</evidence>
<dbReference type="InterPro" id="IPR016032">
    <property type="entry name" value="Sig_transdc_resp-reg_C-effctor"/>
</dbReference>
<dbReference type="Pfam" id="PF00196">
    <property type="entry name" value="GerE"/>
    <property type="match status" value="1"/>
</dbReference>
<dbReference type="GO" id="GO:0003677">
    <property type="term" value="F:DNA binding"/>
    <property type="evidence" value="ECO:0007669"/>
    <property type="project" value="UniProtKB-KW"/>
</dbReference>
<dbReference type="InterPro" id="IPR000792">
    <property type="entry name" value="Tscrpt_reg_LuxR_C"/>
</dbReference>
<organism evidence="5 6">
    <name type="scientific">Hominibacterium faecale</name>
    <dbReference type="NCBI Taxonomy" id="2839743"/>
    <lineage>
        <taxon>Bacteria</taxon>
        <taxon>Bacillati</taxon>
        <taxon>Bacillota</taxon>
        <taxon>Clostridia</taxon>
        <taxon>Peptostreptococcales</taxon>
        <taxon>Anaerovoracaceae</taxon>
        <taxon>Hominibacterium</taxon>
    </lineage>
</organism>
<name>A0A9J6QTR1_9FIRM</name>
<evidence type="ECO:0000313" key="5">
    <source>
        <dbReference type="EMBL" id="MCU7378171.1"/>
    </source>
</evidence>
<evidence type="ECO:0000256" key="2">
    <source>
        <dbReference type="ARBA" id="ARBA00023125"/>
    </source>
</evidence>
<dbReference type="Gene3D" id="3.30.450.40">
    <property type="match status" value="1"/>
</dbReference>
<gene>
    <name evidence="5" type="ORF">OBO34_07365</name>
</gene>
<dbReference type="PRINTS" id="PR00038">
    <property type="entry name" value="HTHLUXR"/>
</dbReference>
<dbReference type="GO" id="GO:0006355">
    <property type="term" value="P:regulation of DNA-templated transcription"/>
    <property type="evidence" value="ECO:0007669"/>
    <property type="project" value="InterPro"/>
</dbReference>
<dbReference type="CDD" id="cd06170">
    <property type="entry name" value="LuxR_C_like"/>
    <property type="match status" value="1"/>
</dbReference>
<dbReference type="PANTHER" id="PTHR44688">
    <property type="entry name" value="DNA-BINDING TRANSCRIPTIONAL ACTIVATOR DEVR_DOSR"/>
    <property type="match status" value="1"/>
</dbReference>
<evidence type="ECO:0000256" key="1">
    <source>
        <dbReference type="ARBA" id="ARBA00023015"/>
    </source>
</evidence>
<dbReference type="PROSITE" id="PS50043">
    <property type="entry name" value="HTH_LUXR_2"/>
    <property type="match status" value="1"/>
</dbReference>
<evidence type="ECO:0000256" key="3">
    <source>
        <dbReference type="ARBA" id="ARBA00023163"/>
    </source>
</evidence>
<feature type="domain" description="HTH luxR-type" evidence="4">
    <location>
        <begin position="185"/>
        <end position="249"/>
    </location>
</feature>
<dbReference type="Gene3D" id="1.10.10.10">
    <property type="entry name" value="Winged helix-like DNA-binding domain superfamily/Winged helix DNA-binding domain"/>
    <property type="match status" value="1"/>
</dbReference>
<sequence length="249" mass="28908">MPNFKNNEVQTLSNILLDMYGAAELEELMDLFLSDIRALIPYDQSCFQVLELGQQKPDEVNVKMSVYENVQEKYRRLFEDFGSDQGHLKNLLACKDSIVYLESDLIDKDIRKDIEFYKKYYKPQNLEYAAGIVLIKEGQSLGVISFFRSEQWGDFNEKEVFILDVLKSHIANAVIDHMNMRKSEASLGDQILTSREREITELIVKGCTNEEIAKMLFISVSTTKKHIYNIFYKYGVHNRVALIKKLHAK</sequence>
<keyword evidence="6" id="KW-1185">Reference proteome</keyword>
<reference evidence="5" key="1">
    <citation type="submission" date="2022-09" db="EMBL/GenBank/DDBJ databases">
        <title>Culturomic study of gut microbiota in children with autism spectrum disorder.</title>
        <authorList>
            <person name="Efimov B.A."/>
            <person name="Chaplin A.V."/>
            <person name="Sokolova S.R."/>
            <person name="Pikina A.P."/>
            <person name="Korzhanova M."/>
            <person name="Belova V."/>
            <person name="Korostin D."/>
        </authorList>
    </citation>
    <scope>NUCLEOTIDE SEQUENCE</scope>
    <source>
        <strain evidence="5">ASD5510</strain>
    </source>
</reference>
<keyword evidence="2" id="KW-0238">DNA-binding</keyword>
<dbReference type="AlphaFoldDB" id="A0A9J6QTR1"/>
<dbReference type="Proteomes" id="UP001065549">
    <property type="component" value="Unassembled WGS sequence"/>
</dbReference>
<accession>A0A9J6QTR1</accession>
<keyword evidence="1" id="KW-0805">Transcription regulation</keyword>